<comment type="caution">
    <text evidence="2">The sequence shown here is derived from an EMBL/GenBank/DDBJ whole genome shotgun (WGS) entry which is preliminary data.</text>
</comment>
<dbReference type="Proteomes" id="UP000275331">
    <property type="component" value="Unassembled WGS sequence"/>
</dbReference>
<feature type="chain" id="PRO_5019121994" evidence="1">
    <location>
        <begin position="23"/>
        <end position="76"/>
    </location>
</feature>
<evidence type="ECO:0000313" key="3">
    <source>
        <dbReference type="Proteomes" id="UP000275331"/>
    </source>
</evidence>
<sequence>MIKKLISALLLCAALFSGQSAAQRNGHVFYKVQNADTTLRHCADSDEIRSAAEEAALDVREHHYWSKSRKPGTHQN</sequence>
<dbReference type="InterPro" id="IPR020117">
    <property type="entry name" value="Uncharacterised_YncJ"/>
</dbReference>
<keyword evidence="1" id="KW-0732">Signal</keyword>
<evidence type="ECO:0000313" key="2">
    <source>
        <dbReference type="EMBL" id="RSE23906.1"/>
    </source>
</evidence>
<accession>A0A427UTS3</accession>
<dbReference type="EMBL" id="RHXB01000012">
    <property type="protein sequence ID" value="RSE23906.1"/>
    <property type="molecule type" value="Genomic_DNA"/>
</dbReference>
<dbReference type="RefSeq" id="WP_125294472.1">
    <property type="nucleotide sequence ID" value="NZ_JAPTZM010000001.1"/>
</dbReference>
<gene>
    <name evidence="2" type="ORF">EGT71_17340</name>
</gene>
<feature type="signal peptide" evidence="1">
    <location>
        <begin position="1"/>
        <end position="22"/>
    </location>
</feature>
<proteinExistence type="predicted"/>
<evidence type="ECO:0000256" key="1">
    <source>
        <dbReference type="SAM" id="SignalP"/>
    </source>
</evidence>
<protein>
    <submittedName>
        <fullName evidence="2">DUF2554 family protein</fullName>
    </submittedName>
</protein>
<reference evidence="2 3" key="1">
    <citation type="submission" date="2018-10" db="EMBL/GenBank/DDBJ databases">
        <title>Transmission dynamics of multidrug resistant bacteria on intensive care unit surfaces.</title>
        <authorList>
            <person name="D'Souza A.W."/>
            <person name="Potter R.F."/>
            <person name="Wallace M."/>
            <person name="Shupe A."/>
            <person name="Patel S."/>
            <person name="Sun S."/>
            <person name="Gul D."/>
            <person name="Kwon J.H."/>
            <person name="Andleeb S."/>
            <person name="Burnham C.-A.D."/>
            <person name="Dantas G."/>
        </authorList>
    </citation>
    <scope>NUCLEOTIDE SEQUENCE [LARGE SCALE GENOMIC DNA]</scope>
    <source>
        <strain evidence="2 3">AS_373</strain>
    </source>
</reference>
<name>A0A427UTS3_9ENTR</name>
<dbReference type="AlphaFoldDB" id="A0A427UTS3"/>
<organism evidence="2 3">
    <name type="scientific">Atlantibacter subterraneus</name>
    <dbReference type="NCBI Taxonomy" id="255519"/>
    <lineage>
        <taxon>Bacteria</taxon>
        <taxon>Pseudomonadati</taxon>
        <taxon>Pseudomonadota</taxon>
        <taxon>Gammaproteobacteria</taxon>
        <taxon>Enterobacterales</taxon>
        <taxon>Enterobacteriaceae</taxon>
        <taxon>Atlantibacter</taxon>
    </lineage>
</organism>
<dbReference type="Pfam" id="PF10829">
    <property type="entry name" value="DUF2554"/>
    <property type="match status" value="1"/>
</dbReference>
<dbReference type="OrthoDB" id="6560430at2"/>